<accession>A0A0F9SUU9</accession>
<dbReference type="EMBL" id="LAZR01000502">
    <property type="protein sequence ID" value="KKN66402.1"/>
    <property type="molecule type" value="Genomic_DNA"/>
</dbReference>
<name>A0A0F9SUU9_9ZZZZ</name>
<gene>
    <name evidence="5" type="ORF">LCGC14_0472240</name>
</gene>
<evidence type="ECO:0000256" key="1">
    <source>
        <dbReference type="ARBA" id="ARBA00022741"/>
    </source>
</evidence>
<dbReference type="Pfam" id="PF06414">
    <property type="entry name" value="Zeta_toxin"/>
    <property type="match status" value="1"/>
</dbReference>
<comment type="caution">
    <text evidence="5">The sequence shown here is derived from an EMBL/GenBank/DDBJ whole genome shotgun (WGS) entry which is preliminary data.</text>
</comment>
<reference evidence="5" key="1">
    <citation type="journal article" date="2015" name="Nature">
        <title>Complex archaea that bridge the gap between prokaryotes and eukaryotes.</title>
        <authorList>
            <person name="Spang A."/>
            <person name="Saw J.H."/>
            <person name="Jorgensen S.L."/>
            <person name="Zaremba-Niedzwiedzka K."/>
            <person name="Martijn J."/>
            <person name="Lind A.E."/>
            <person name="van Eijk R."/>
            <person name="Schleper C."/>
            <person name="Guy L."/>
            <person name="Ettema T.J."/>
        </authorList>
    </citation>
    <scope>NUCLEOTIDE SEQUENCE</scope>
</reference>
<dbReference type="InterPro" id="IPR010488">
    <property type="entry name" value="Zeta_toxin_domain"/>
</dbReference>
<dbReference type="InterPro" id="IPR027417">
    <property type="entry name" value="P-loop_NTPase"/>
</dbReference>
<dbReference type="GO" id="GO:0005524">
    <property type="term" value="F:ATP binding"/>
    <property type="evidence" value="ECO:0007669"/>
    <property type="project" value="UniProtKB-KW"/>
</dbReference>
<dbReference type="Gene3D" id="3.40.50.300">
    <property type="entry name" value="P-loop containing nucleotide triphosphate hydrolases"/>
    <property type="match status" value="1"/>
</dbReference>
<organism evidence="5">
    <name type="scientific">marine sediment metagenome</name>
    <dbReference type="NCBI Taxonomy" id="412755"/>
    <lineage>
        <taxon>unclassified sequences</taxon>
        <taxon>metagenomes</taxon>
        <taxon>ecological metagenomes</taxon>
    </lineage>
</organism>
<feature type="domain" description="Zeta toxin" evidence="4">
    <location>
        <begin position="405"/>
        <end position="547"/>
    </location>
</feature>
<proteinExistence type="predicted"/>
<keyword evidence="1" id="KW-0547">Nucleotide-binding</keyword>
<dbReference type="AlphaFoldDB" id="A0A0F9SUU9"/>
<feature type="region of interest" description="Disordered" evidence="3">
    <location>
        <begin position="297"/>
        <end position="316"/>
    </location>
</feature>
<protein>
    <recommendedName>
        <fullName evidence="4">Zeta toxin domain-containing protein</fullName>
    </recommendedName>
</protein>
<keyword evidence="2" id="KW-0067">ATP-binding</keyword>
<evidence type="ECO:0000259" key="4">
    <source>
        <dbReference type="Pfam" id="PF06414"/>
    </source>
</evidence>
<evidence type="ECO:0000256" key="2">
    <source>
        <dbReference type="ARBA" id="ARBA00022840"/>
    </source>
</evidence>
<evidence type="ECO:0000256" key="3">
    <source>
        <dbReference type="SAM" id="MobiDB-lite"/>
    </source>
</evidence>
<evidence type="ECO:0000313" key="5">
    <source>
        <dbReference type="EMBL" id="KKN66402.1"/>
    </source>
</evidence>
<sequence length="588" mass="64648">MVDIAAAPTRATTESRAPQATTVRREAFLAIEDSLAIPTFNSWKREASSVVQKIADRFQAGDINGAFAAVEELDLGPVARRQERRARFTGEMAVIFGATDFARARNTRFAKEQVPEVVDRAVEIFQMTLIDTNEVVRREARIFLQQKLDEKEGRVPMQKLVGSFAVDLGQRAIGAGGQNILLASSLHASRLGSWGFTQEATARNVQFYRVSEQLDIRTCPVCREMNGKVFSVAGAADKLNRWLSVDNPNDMKTIATWPSQSRAGIRNLKAMNTEQLSGAGWDTPPYHPFCRGVLRKSRKGPTVGAPGALEPGVAPRVRPGRSALPLDQYAKQFDDPNITAGAILDDLSPSVRREVIENDINLRRLRATDTVHKVDGAWTTERLAVHDSILGDIFTTDAVAAATPEAGVAPRFTMLGGRGGSGKGALEGRVFDPKTNIVLDPDKIKAGLPEFRGWNAAQVHQESSFIFAEAHRIARDLRLNVVSDATMRDLAKVQGLLKDFKKSGYSIEGHYMFLPRQDAALRAVTRFLASGPRKRGRYVPVDVVLNNIDNDANFQALKSFFGRWSIWDNQVPKGRSPLFVGGKGVAFP</sequence>
<dbReference type="GO" id="GO:0016301">
    <property type="term" value="F:kinase activity"/>
    <property type="evidence" value="ECO:0007669"/>
    <property type="project" value="InterPro"/>
</dbReference>